<dbReference type="CDD" id="cd04301">
    <property type="entry name" value="NAT_SF"/>
    <property type="match status" value="1"/>
</dbReference>
<evidence type="ECO:0000256" key="2">
    <source>
        <dbReference type="ARBA" id="ARBA00023315"/>
    </source>
</evidence>
<feature type="domain" description="N-acetyltransferase" evidence="4">
    <location>
        <begin position="7"/>
        <end position="167"/>
    </location>
</feature>
<evidence type="ECO:0000256" key="3">
    <source>
        <dbReference type="SAM" id="Coils"/>
    </source>
</evidence>
<dbReference type="InterPro" id="IPR000182">
    <property type="entry name" value="GNAT_dom"/>
</dbReference>
<evidence type="ECO:0000259" key="4">
    <source>
        <dbReference type="PROSITE" id="PS51186"/>
    </source>
</evidence>
<proteinExistence type="predicted"/>
<feature type="coiled-coil region" evidence="3">
    <location>
        <begin position="2"/>
        <end position="29"/>
    </location>
</feature>
<dbReference type="Pfam" id="PF00583">
    <property type="entry name" value="Acetyltransf_1"/>
    <property type="match status" value="1"/>
</dbReference>
<keyword evidence="2" id="KW-0012">Acyltransferase</keyword>
<dbReference type="PANTHER" id="PTHR43877">
    <property type="entry name" value="AMINOALKYLPHOSPHONATE N-ACETYLTRANSFERASE-RELATED-RELATED"/>
    <property type="match status" value="1"/>
</dbReference>
<dbReference type="SUPFAM" id="SSF55729">
    <property type="entry name" value="Acyl-CoA N-acyltransferases (Nat)"/>
    <property type="match status" value="1"/>
</dbReference>
<dbReference type="InterPro" id="IPR016181">
    <property type="entry name" value="Acyl_CoA_acyltransferase"/>
</dbReference>
<dbReference type="InterPro" id="IPR050832">
    <property type="entry name" value="Bact_Acetyltransf"/>
</dbReference>
<protein>
    <submittedName>
        <fullName evidence="5">GNAT family N-acetyltransferase</fullName>
    </submittedName>
</protein>
<gene>
    <name evidence="5" type="ORF">B7492_15040</name>
</gene>
<organism evidence="5 6">
    <name type="scientific">Bacillus mycoides</name>
    <dbReference type="NCBI Taxonomy" id="1405"/>
    <lineage>
        <taxon>Bacteria</taxon>
        <taxon>Bacillati</taxon>
        <taxon>Bacillota</taxon>
        <taxon>Bacilli</taxon>
        <taxon>Bacillales</taxon>
        <taxon>Bacillaceae</taxon>
        <taxon>Bacillus</taxon>
        <taxon>Bacillus cereus group</taxon>
    </lineage>
</organism>
<dbReference type="PROSITE" id="PS51186">
    <property type="entry name" value="GNAT"/>
    <property type="match status" value="1"/>
</dbReference>
<dbReference type="Proteomes" id="UP000192932">
    <property type="component" value="Chromosome"/>
</dbReference>
<keyword evidence="1 5" id="KW-0808">Transferase</keyword>
<dbReference type="Gene3D" id="3.40.630.30">
    <property type="match status" value="1"/>
</dbReference>
<dbReference type="GO" id="GO:0016747">
    <property type="term" value="F:acyltransferase activity, transferring groups other than amino-acyl groups"/>
    <property type="evidence" value="ECO:0007669"/>
    <property type="project" value="InterPro"/>
</dbReference>
<evidence type="ECO:0000313" key="6">
    <source>
        <dbReference type="Proteomes" id="UP000192932"/>
    </source>
</evidence>
<evidence type="ECO:0000313" key="5">
    <source>
        <dbReference type="EMBL" id="ARJ22456.1"/>
    </source>
</evidence>
<dbReference type="PANTHER" id="PTHR43877:SF2">
    <property type="entry name" value="AMINOALKYLPHOSPHONATE N-ACETYLTRANSFERASE-RELATED"/>
    <property type="match status" value="1"/>
</dbReference>
<dbReference type="EMBL" id="CP020743">
    <property type="protein sequence ID" value="ARJ22456.1"/>
    <property type="molecule type" value="Genomic_DNA"/>
</dbReference>
<sequence>MRSVLIEEIKRLDEDIEELSELLKTVVNDGASIGFLPPLEQKEATNYWQTVLAPEVILYVAKINNEVAGCIQLHLVTKPNGIHRAEICKLMTHPNFRRNGIGRLLMQKAEERAKQEKRSLLVLDTREGDPSNRLYKSLDYQEVGKIPEYAISPNGDLNATVIYYKMI</sequence>
<dbReference type="AlphaFoldDB" id="A0A1W6A962"/>
<name>A0A1W6A962_BACMY</name>
<evidence type="ECO:0000256" key="1">
    <source>
        <dbReference type="ARBA" id="ARBA00022679"/>
    </source>
</evidence>
<keyword evidence="3" id="KW-0175">Coiled coil</keyword>
<reference evidence="5 6" key="1">
    <citation type="submission" date="2017-04" db="EMBL/GenBank/DDBJ databases">
        <title>The Characteristic of a Fine Plant Growth-Promoting Rhizobacteria Bacillus mycoides Gnyt1 and its Whole Genome Sequencing Analysis.</title>
        <authorList>
            <person name="Li J.H."/>
            <person name="Yao T."/>
        </authorList>
    </citation>
    <scope>NUCLEOTIDE SEQUENCE [LARGE SCALE GENOMIC DNA]</scope>
    <source>
        <strain evidence="5 6">Gnyt1</strain>
    </source>
</reference>
<dbReference type="RefSeq" id="WP_085311563.1">
    <property type="nucleotide sequence ID" value="NZ_CP020743.1"/>
</dbReference>
<accession>A0A1W6A962</accession>